<dbReference type="EnsemblProtists" id="EOD15595">
    <property type="protein sequence ID" value="EOD15595"/>
    <property type="gene ID" value="EMIHUDRAFT_245653"/>
</dbReference>
<dbReference type="SUPFAM" id="SSF47823">
    <property type="entry name" value="lambda integrase-like, N-terminal domain"/>
    <property type="match status" value="1"/>
</dbReference>
<protein>
    <recommendedName>
        <fullName evidence="2">Core-binding (CB) domain-containing protein</fullName>
    </recommendedName>
</protein>
<evidence type="ECO:0000313" key="3">
    <source>
        <dbReference type="EnsemblProtists" id="EOD15595"/>
    </source>
</evidence>
<dbReference type="PaxDb" id="2903-EOD15595"/>
<dbReference type="Proteomes" id="UP000013827">
    <property type="component" value="Unassembled WGS sequence"/>
</dbReference>
<evidence type="ECO:0000256" key="1">
    <source>
        <dbReference type="ARBA" id="ARBA00023125"/>
    </source>
</evidence>
<dbReference type="STRING" id="2903.R1DM29"/>
<dbReference type="InterPro" id="IPR010998">
    <property type="entry name" value="Integrase_recombinase_N"/>
</dbReference>
<evidence type="ECO:0000259" key="2">
    <source>
        <dbReference type="PROSITE" id="PS51900"/>
    </source>
</evidence>
<dbReference type="HOGENOM" id="CLU_1006232_0_0_1"/>
<dbReference type="PROSITE" id="PS51900">
    <property type="entry name" value="CB"/>
    <property type="match status" value="1"/>
</dbReference>
<dbReference type="AlphaFoldDB" id="A0A0D3IWG0"/>
<keyword evidence="4" id="KW-1185">Reference proteome</keyword>
<dbReference type="InterPro" id="IPR044068">
    <property type="entry name" value="CB"/>
</dbReference>
<evidence type="ECO:0000313" key="4">
    <source>
        <dbReference type="Proteomes" id="UP000013827"/>
    </source>
</evidence>
<organism evidence="3 4">
    <name type="scientific">Emiliania huxleyi (strain CCMP1516)</name>
    <dbReference type="NCBI Taxonomy" id="280463"/>
    <lineage>
        <taxon>Eukaryota</taxon>
        <taxon>Haptista</taxon>
        <taxon>Haptophyta</taxon>
        <taxon>Prymnesiophyceae</taxon>
        <taxon>Isochrysidales</taxon>
        <taxon>Noelaerhabdaceae</taxon>
        <taxon>Emiliania</taxon>
    </lineage>
</organism>
<reference evidence="3" key="2">
    <citation type="submission" date="2024-10" db="UniProtKB">
        <authorList>
            <consortium name="EnsemblProtists"/>
        </authorList>
    </citation>
    <scope>IDENTIFICATION</scope>
</reference>
<dbReference type="InterPro" id="IPR004107">
    <property type="entry name" value="Integrase_SAM-like_N"/>
</dbReference>
<dbReference type="Pfam" id="PF02899">
    <property type="entry name" value="Phage_int_SAM_1"/>
    <property type="match status" value="1"/>
</dbReference>
<dbReference type="Gene3D" id="1.10.150.130">
    <property type="match status" value="1"/>
</dbReference>
<dbReference type="GO" id="GO:0015074">
    <property type="term" value="P:DNA integration"/>
    <property type="evidence" value="ECO:0007669"/>
    <property type="project" value="InterPro"/>
</dbReference>
<keyword evidence="1" id="KW-0238">DNA-binding</keyword>
<name>A0A0D3IWG0_EMIH1</name>
<dbReference type="GO" id="GO:0003677">
    <property type="term" value="F:DNA binding"/>
    <property type="evidence" value="ECO:0007669"/>
    <property type="project" value="UniProtKB-KW"/>
</dbReference>
<dbReference type="GeneID" id="17261744"/>
<feature type="domain" description="Core-binding (CB)" evidence="2">
    <location>
        <begin position="1"/>
        <end position="75"/>
    </location>
</feature>
<sequence length="277" mass="30174">MRLAASAREDSTTEGYARHWREFEGWCDEEGLDPLPATPQMIFAYVGALAEKGTIAASSLQPYLSAINSYHADCGFDKPALGHLVTAARRGMARGQARCDTRDTRVPMPAAAAARILRATLAALPSLAARKGSRGAADFLRRRYAFVLSFVFMGRQDTSTGLRSADHGIDEGNSGFIWLRISEKMRGGRRHMVGWVSETLDEEGVRAPAGFVYLGHSLRSGGSSAAEAIRVPRFRGNWLGGWSQNGRTRELHYMDPSVLPSPEAYELLGSEPGEPTS</sequence>
<reference evidence="4" key="1">
    <citation type="journal article" date="2013" name="Nature">
        <title>Pan genome of the phytoplankton Emiliania underpins its global distribution.</title>
        <authorList>
            <person name="Read B.A."/>
            <person name="Kegel J."/>
            <person name="Klute M.J."/>
            <person name="Kuo A."/>
            <person name="Lefebvre S.C."/>
            <person name="Maumus F."/>
            <person name="Mayer C."/>
            <person name="Miller J."/>
            <person name="Monier A."/>
            <person name="Salamov A."/>
            <person name="Young J."/>
            <person name="Aguilar M."/>
            <person name="Claverie J.M."/>
            <person name="Frickenhaus S."/>
            <person name="Gonzalez K."/>
            <person name="Herman E.K."/>
            <person name="Lin Y.C."/>
            <person name="Napier J."/>
            <person name="Ogata H."/>
            <person name="Sarno A.F."/>
            <person name="Shmutz J."/>
            <person name="Schroeder D."/>
            <person name="de Vargas C."/>
            <person name="Verret F."/>
            <person name="von Dassow P."/>
            <person name="Valentin K."/>
            <person name="Van de Peer Y."/>
            <person name="Wheeler G."/>
            <person name="Dacks J.B."/>
            <person name="Delwiche C.F."/>
            <person name="Dyhrman S.T."/>
            <person name="Glockner G."/>
            <person name="John U."/>
            <person name="Richards T."/>
            <person name="Worden A.Z."/>
            <person name="Zhang X."/>
            <person name="Grigoriev I.V."/>
            <person name="Allen A.E."/>
            <person name="Bidle K."/>
            <person name="Borodovsky M."/>
            <person name="Bowler C."/>
            <person name="Brownlee C."/>
            <person name="Cock J.M."/>
            <person name="Elias M."/>
            <person name="Gladyshev V.N."/>
            <person name="Groth M."/>
            <person name="Guda C."/>
            <person name="Hadaegh A."/>
            <person name="Iglesias-Rodriguez M.D."/>
            <person name="Jenkins J."/>
            <person name="Jones B.M."/>
            <person name="Lawson T."/>
            <person name="Leese F."/>
            <person name="Lindquist E."/>
            <person name="Lobanov A."/>
            <person name="Lomsadze A."/>
            <person name="Malik S.B."/>
            <person name="Marsh M.E."/>
            <person name="Mackinder L."/>
            <person name="Mock T."/>
            <person name="Mueller-Roeber B."/>
            <person name="Pagarete A."/>
            <person name="Parker M."/>
            <person name="Probert I."/>
            <person name="Quesneville H."/>
            <person name="Raines C."/>
            <person name="Rensing S.A."/>
            <person name="Riano-Pachon D.M."/>
            <person name="Richier S."/>
            <person name="Rokitta S."/>
            <person name="Shiraiwa Y."/>
            <person name="Soanes D.M."/>
            <person name="van der Giezen M."/>
            <person name="Wahlund T.M."/>
            <person name="Williams B."/>
            <person name="Wilson W."/>
            <person name="Wolfe G."/>
            <person name="Wurch L.L."/>
        </authorList>
    </citation>
    <scope>NUCLEOTIDE SEQUENCE</scope>
</reference>
<dbReference type="KEGG" id="ehx:EMIHUDRAFT_245653"/>
<dbReference type="RefSeq" id="XP_005768024.1">
    <property type="nucleotide sequence ID" value="XM_005767967.1"/>
</dbReference>
<accession>A0A0D3IWG0</accession>
<proteinExistence type="predicted"/>